<name>A0A8C0H9F8_CHEAB</name>
<evidence type="ECO:0000313" key="3">
    <source>
        <dbReference type="Proteomes" id="UP000694404"/>
    </source>
</evidence>
<evidence type="ECO:0000313" key="2">
    <source>
        <dbReference type="Ensembl" id="ENSCABP00000019034.1"/>
    </source>
</evidence>
<organism evidence="2 3">
    <name type="scientific">Chelonoidis abingdonii</name>
    <name type="common">Abingdon island giant tortoise</name>
    <name type="synonym">Testudo abingdonii</name>
    <dbReference type="NCBI Taxonomy" id="106734"/>
    <lineage>
        <taxon>Eukaryota</taxon>
        <taxon>Metazoa</taxon>
        <taxon>Chordata</taxon>
        <taxon>Craniata</taxon>
        <taxon>Vertebrata</taxon>
        <taxon>Euteleostomi</taxon>
        <taxon>Archelosauria</taxon>
        <taxon>Testudinata</taxon>
        <taxon>Testudines</taxon>
        <taxon>Cryptodira</taxon>
        <taxon>Durocryptodira</taxon>
        <taxon>Testudinoidea</taxon>
        <taxon>Testudinidae</taxon>
        <taxon>Chelonoidis</taxon>
    </lineage>
</organism>
<evidence type="ECO:0000256" key="1">
    <source>
        <dbReference type="SAM" id="MobiDB-lite"/>
    </source>
</evidence>
<reference evidence="2" key="1">
    <citation type="submission" date="2025-08" db="UniProtKB">
        <authorList>
            <consortium name="Ensembl"/>
        </authorList>
    </citation>
    <scope>IDENTIFICATION</scope>
</reference>
<dbReference type="Ensembl" id="ENSCABT00000020851.1">
    <property type="protein sequence ID" value="ENSCABP00000019034.1"/>
    <property type="gene ID" value="ENSCABG00000014059.1"/>
</dbReference>
<proteinExistence type="predicted"/>
<keyword evidence="3" id="KW-1185">Reference proteome</keyword>
<dbReference type="AlphaFoldDB" id="A0A8C0H9F8"/>
<dbReference type="GeneTree" id="ENSGT00960000192768"/>
<feature type="compositionally biased region" description="Low complexity" evidence="1">
    <location>
        <begin position="23"/>
        <end position="59"/>
    </location>
</feature>
<protein>
    <submittedName>
        <fullName evidence="2">Uncharacterized protein</fullName>
    </submittedName>
</protein>
<sequence length="113" mass="11862">MAPCCCAAGCIVCSSAAPPPSPSTSCWGPSSSNSPSVRARTHSTSASTTGNCGNTSSTSMRHKKSEVRATGAMQRCLYPLVNFFCHQTKDSLSLSPHTYTVSVLNKKFNIGTQ</sequence>
<feature type="region of interest" description="Disordered" evidence="1">
    <location>
        <begin position="14"/>
        <end position="66"/>
    </location>
</feature>
<dbReference type="Proteomes" id="UP000694404">
    <property type="component" value="Unplaced"/>
</dbReference>
<accession>A0A8C0H9F8</accession>
<reference evidence="2" key="2">
    <citation type="submission" date="2025-09" db="UniProtKB">
        <authorList>
            <consortium name="Ensembl"/>
        </authorList>
    </citation>
    <scope>IDENTIFICATION</scope>
</reference>